<feature type="region of interest" description="Disordered" evidence="1">
    <location>
        <begin position="287"/>
        <end position="306"/>
    </location>
</feature>
<gene>
    <name evidence="3" type="ORF">BN1204_016200</name>
    <name evidence="2" type="ORF">NCLIV_016200</name>
</gene>
<protein>
    <submittedName>
        <fullName evidence="2">Uncharacterized protein</fullName>
    </submittedName>
</protein>
<feature type="region of interest" description="Disordered" evidence="1">
    <location>
        <begin position="353"/>
        <end position="372"/>
    </location>
</feature>
<feature type="compositionally biased region" description="Basic and acidic residues" evidence="1">
    <location>
        <begin position="1114"/>
        <end position="1174"/>
    </location>
</feature>
<evidence type="ECO:0000313" key="2">
    <source>
        <dbReference type="EMBL" id="CBZ51828.1"/>
    </source>
</evidence>
<feature type="region of interest" description="Disordered" evidence="1">
    <location>
        <begin position="663"/>
        <end position="1033"/>
    </location>
</feature>
<evidence type="ECO:0000256" key="1">
    <source>
        <dbReference type="SAM" id="MobiDB-lite"/>
    </source>
</evidence>
<dbReference type="EMBL" id="FR823387">
    <property type="protein sequence ID" value="CBZ51828.1"/>
    <property type="molecule type" value="Genomic_DNA"/>
</dbReference>
<feature type="compositionally biased region" description="Acidic residues" evidence="1">
    <location>
        <begin position="1665"/>
        <end position="1683"/>
    </location>
</feature>
<feature type="compositionally biased region" description="Polar residues" evidence="1">
    <location>
        <begin position="363"/>
        <end position="372"/>
    </location>
</feature>
<dbReference type="VEuPathDB" id="ToxoDB:NCLIV_016200"/>
<feature type="compositionally biased region" description="Basic and acidic residues" evidence="1">
    <location>
        <begin position="983"/>
        <end position="995"/>
    </location>
</feature>
<feature type="compositionally biased region" description="Polar residues" evidence="1">
    <location>
        <begin position="22"/>
        <end position="46"/>
    </location>
</feature>
<feature type="compositionally biased region" description="Basic and acidic residues" evidence="1">
    <location>
        <begin position="1651"/>
        <end position="1664"/>
    </location>
</feature>
<feature type="region of interest" description="Disordered" evidence="1">
    <location>
        <begin position="2141"/>
        <end position="2185"/>
    </location>
</feature>
<feature type="compositionally biased region" description="Basic and acidic residues" evidence="1">
    <location>
        <begin position="1755"/>
        <end position="1765"/>
    </location>
</feature>
<dbReference type="Proteomes" id="UP000007494">
    <property type="component" value="Chromosome VI"/>
</dbReference>
<feature type="compositionally biased region" description="Polar residues" evidence="1">
    <location>
        <begin position="967"/>
        <end position="982"/>
    </location>
</feature>
<accession>F0VDN5</accession>
<feature type="compositionally biased region" description="Polar residues" evidence="1">
    <location>
        <begin position="1465"/>
        <end position="1500"/>
    </location>
</feature>
<feature type="compositionally biased region" description="Basic and acidic residues" evidence="1">
    <location>
        <begin position="731"/>
        <end position="742"/>
    </location>
</feature>
<feature type="compositionally biased region" description="Basic residues" evidence="1">
    <location>
        <begin position="805"/>
        <end position="822"/>
    </location>
</feature>
<feature type="region of interest" description="Disordered" evidence="1">
    <location>
        <begin position="1"/>
        <end position="46"/>
    </location>
</feature>
<feature type="compositionally biased region" description="Basic and acidic residues" evidence="1">
    <location>
        <begin position="1937"/>
        <end position="2009"/>
    </location>
</feature>
<feature type="compositionally biased region" description="Basic and acidic residues" evidence="1">
    <location>
        <begin position="1601"/>
        <end position="1642"/>
    </location>
</feature>
<reference evidence="4" key="3">
    <citation type="journal article" date="2012" name="PLoS Pathog.">
        <title>Comparative genomics of the apicomplexan parasites Toxoplasma gondii and Neospora caninum: Coccidia differing in host range and transmission strategy.</title>
        <authorList>
            <person name="Reid A.J."/>
            <person name="Vermont S.J."/>
            <person name="Cotton J.A."/>
            <person name="Harris D."/>
            <person name="Hill-Cawthorne G.A."/>
            <person name="Konen-Waisman S."/>
            <person name="Latham S.M."/>
            <person name="Mourier T."/>
            <person name="Norton R."/>
            <person name="Quail M.A."/>
            <person name="Sanders M."/>
            <person name="Shanmugam D."/>
            <person name="Sohal A."/>
            <person name="Wasmuth J.D."/>
            <person name="Brunk B."/>
            <person name="Grigg M.E."/>
            <person name="Howard J.C."/>
            <person name="Parkinson J."/>
            <person name="Roos D.S."/>
            <person name="Trees A.J."/>
            <person name="Berriman M."/>
            <person name="Pain A."/>
            <person name="Wastling J.M."/>
        </authorList>
    </citation>
    <scope>NUCLEOTIDE SEQUENCE [LARGE SCALE GENOMIC DNA]</scope>
    <source>
        <strain evidence="4">Liverpool</strain>
    </source>
</reference>
<feature type="region of interest" description="Disordered" evidence="1">
    <location>
        <begin position="1934"/>
        <end position="2102"/>
    </location>
</feature>
<keyword evidence="4" id="KW-1185">Reference proteome</keyword>
<dbReference type="EMBL" id="LN714480">
    <property type="protein sequence ID" value="CEL65786.1"/>
    <property type="molecule type" value="Genomic_DNA"/>
</dbReference>
<dbReference type="InParanoid" id="F0VDN5"/>
<sequence>MVVTESELADSSRSLLAEHSAPGTSSSSSEDTHNFDSASTNRATSCPKTSVHTLDEEMFAACNLDHQGLCLTGIEPVDTPPSLESDLSPTFSFVTERTPEYSHQDNRRIRSDDFPTETDAPSCPIQISHSVTDSGVECTAGQKFAPFCGCAEDPENQACWKTDDGMDNSLEWLGANTGKTRLSVSSTGDAFRPQEFPMGIPSAEPFVCRLPPEEPDNSSGKKQVAMPDLCGIEECKAVSSEDESIVVISSDMDSGDDAFEELFVDREENRDSFDGITGDEDYGVISRTESQDPSAVSEGESVDPEYLDEENAGSDARTYSLHLPLSSPQHSPDDLRPLSNLGCGKRILDFERRPLLPHPPDTVPSSEGGLSSPVSRCPVGPVMPPSDNYAEALSIWFFPTEFDSLFPGAKDPQKTVESQVEPALGSLFMRTSCVLTTQPKESSRTMMQFTSEESPVCQTAGELFENETEQTAEPRADPGACFERLPSPCSPHAGNEKERDPGCLSEQYSFSSEVPEVCMCSSDAPSSLFEAAICDEMTALLAGASRQTSSCHASLPDSPLQPLSLTDGKVIRESKQAQSFDNTEIVCGYSPRYSALPTNAQEDETCQARLSNEGIAELTEVGPGHGNLPVKREGRQGKGQRRTEASSGLIDCSSCTQPSFISAEKQSKNADDGTSFHSGQWKTSEGVGHGEAVAEREELELGAEGEETVNVAEEENDIPQDGECFYMPAGEGREQPSYREEEPTSGDYPQQREAEEEEIVPDKEHIGSAEEQQGGRVFVDDEGAGLREGEKLHCHNPMKGVKETRRGRKRNSKQCGKKKRYQRGAEQREQSFRTCETEEVLEDDLADQAGARHGNGVSEAAHRTADGQQNSSRPGCHSQQETECAEESKNAEEGGSDSFIDEDRHAGSPDGRQLQPEFLQGHDEEKSSSSSERKQRAREAMLLTIGQVQSREKHTRRLAHTALRTPVASNRRTQSPQSMATDTESKSNVQRDVREVSVPSLSPHFRGVGQTDDEGQMWTDNETNVPDRDPEGFRETRKACAFVGSESAYTSPRASSLVPDEGSIGHLISQRPSLAAQDNPRKCSISDAVNRKRFQDVMTVPCSSGRQKSRKKRGTAERGHTTKCAEAKQSDDTKDVTIAEQRQEGRGRTENNTFWREDAGGEKEPWKTSGEEQGQKASYIHLDCAEQHMEGQLDEQEEEERTTLRCVCSEEVGVEKKNCLDLDSSKGEAAGNERTRCWARWPEDEEEDDNIWREKEEMEEEHKTEKATNESVDRVFVHPTSERVKDTGGPHGAGVTHQRASGPLLVLAQQKGAPPAHEGRETAVRGRQDERAETDNREEWQRLLPLSSHRSADGNSFSSLAKGIMRSDERWSGTKTLFRKSVTGDGNRTRDAEKRTFFHSMETDPRSASAPPGRPCTYSGGNGIYSPERTADSRFAEDSPRERFKVDVELNQDSKGLTYFAKSPRSPSGNENDINGSHDSASLSVTPQTATVPQLKTGTGKNRCHVITKQEKSQRRNEDGGETRKQGKREAMLKGEDAAGVNQCAAGAVVPAAALAFPEGAKRGKETNGHCINLSSSLSCSPLPCPSPSTHLGRDGVPGKAIEESRDGGEKETGEARHEKEEHRDKSTLETQQEKEETEVKVQETVVTAAAHDEAAGLSARKEEQEEDREEEINADPCLDEDVPLLSILLPKGGKRSGAQKAKRDGKGGKLSALLRGSRRKENARGKAKHSLTRVLSSGVEGTLQVHSESMLPKTEQEEPEREKGDDGEEGDNENTGYAEGRGETPPQDEKGGRLEGKHRYIAEVMPPPDIDAGEVDTKVRNLGDHEMESVNEREKEEPNREAERDVAHGSESTIEYAHETPVQHGSSADAKQECWGEAAKDSQNLNTTDLRKTGSVQALLGGEVEAKNAPMTTAVERSDFEAKALAMATMHQTRLAGEKADHGEKAEDRYRRKREDISGNDEDNKEKETETINMERDGAETTGEKTEGTETVGKVEHQTTRVHPEQEKRRRGQRRREQQEERRQRKRIQLQEERLKKEEEERKAKEMEGQRRQQGVCERLVEEAPLKKAEDHLGKQFQRDQQRTRTDQSLSEHQSSKSIRDALCNLEPVPAVSSLRRSSVPSSSLQTGFPSSVCGARPSSFGREQKNNCGKKRQTCCHRKSPHLSSPSSRFPRQPREGLRASGGETRGSLVAYGESRGRLHQLSKWTVWAVLLLAWTWWRPASVPN</sequence>
<dbReference type="OMA" id="SKWTVWA"/>
<proteinExistence type="predicted"/>
<feature type="compositionally biased region" description="Basic residues" evidence="1">
    <location>
        <begin position="2150"/>
        <end position="2163"/>
    </location>
</feature>
<feature type="compositionally biased region" description="Acidic residues" evidence="1">
    <location>
        <begin position="697"/>
        <end position="720"/>
    </location>
</feature>
<feature type="compositionally biased region" description="Acidic residues" evidence="1">
    <location>
        <begin position="837"/>
        <end position="846"/>
    </location>
</feature>
<reference evidence="3" key="4">
    <citation type="journal article" date="2015" name="PLoS ONE">
        <title>Comprehensive Evaluation of Toxoplasma gondii VEG and Neospora caninum LIV Genomes with Tachyzoite Stage Transcriptome and Proteome Defines Novel Transcript Features.</title>
        <authorList>
            <person name="Ramaprasad A."/>
            <person name="Mourier T."/>
            <person name="Naeem R."/>
            <person name="Malas T.B."/>
            <person name="Moussa E."/>
            <person name="Panigrahi A."/>
            <person name="Vermont S.J."/>
            <person name="Otto T.D."/>
            <person name="Wastling J."/>
            <person name="Pain A."/>
        </authorList>
    </citation>
    <scope>NUCLEOTIDE SEQUENCE</scope>
    <source>
        <strain evidence="3">Liverpool</strain>
    </source>
</reference>
<feature type="compositionally biased region" description="Basic and acidic residues" evidence="1">
    <location>
        <begin position="1429"/>
        <end position="1443"/>
    </location>
</feature>
<feature type="region of interest" description="Disordered" evidence="1">
    <location>
        <begin position="1588"/>
        <end position="1852"/>
    </location>
</feature>
<dbReference type="GeneID" id="13444458"/>
<feature type="region of interest" description="Disordered" evidence="1">
    <location>
        <begin position="1457"/>
        <end position="1534"/>
    </location>
</feature>
<reference evidence="2" key="1">
    <citation type="submission" date="2011-02" db="EMBL/GenBank/DDBJ databases">
        <authorList>
            <person name="Aslett M."/>
        </authorList>
    </citation>
    <scope>NUCLEOTIDE SEQUENCE</scope>
    <source>
        <strain evidence="2">Liverpool</strain>
    </source>
</reference>
<feature type="region of interest" description="Disordered" evidence="1">
    <location>
        <begin position="619"/>
        <end position="650"/>
    </location>
</feature>
<feature type="compositionally biased region" description="Basic and acidic residues" evidence="1">
    <location>
        <begin position="784"/>
        <end position="793"/>
    </location>
</feature>
<feature type="compositionally biased region" description="Basic and acidic residues" evidence="1">
    <location>
        <begin position="2016"/>
        <end position="2052"/>
    </location>
</feature>
<dbReference type="eggNOG" id="ENOG502SPZJ">
    <property type="taxonomic scope" value="Eukaryota"/>
</dbReference>
<feature type="compositionally biased region" description="Basic and acidic residues" evidence="1">
    <location>
        <begin position="2060"/>
        <end position="2087"/>
    </location>
</feature>
<reference evidence="2" key="2">
    <citation type="submission" date="2011-03" db="EMBL/GenBank/DDBJ databases">
        <title>Comparative genomics and transcriptomics of Neospora caninum and Toxoplasma gondii.</title>
        <authorList>
            <person name="Reid A.J."/>
            <person name="Sohal A."/>
            <person name="Harris D."/>
            <person name="Quail M."/>
            <person name="Sanders M."/>
            <person name="Berriman M."/>
            <person name="Wastling J.M."/>
            <person name="Pain A."/>
        </authorList>
    </citation>
    <scope>NUCLEOTIDE SEQUENCE</scope>
    <source>
        <strain evidence="2">Liverpool</strain>
    </source>
</reference>
<feature type="compositionally biased region" description="Basic and acidic residues" evidence="1">
    <location>
        <begin position="1387"/>
        <end position="1405"/>
    </location>
</feature>
<feature type="region of interest" description="Disordered" evidence="1">
    <location>
        <begin position="1380"/>
        <end position="1443"/>
    </location>
</feature>
<feature type="compositionally biased region" description="Basic and acidic residues" evidence="1">
    <location>
        <begin position="920"/>
        <end position="939"/>
    </location>
</feature>
<feature type="compositionally biased region" description="Polar residues" evidence="1">
    <location>
        <begin position="866"/>
        <end position="882"/>
    </location>
</feature>
<feature type="compositionally biased region" description="Basic and acidic residues" evidence="1">
    <location>
        <begin position="1816"/>
        <end position="1849"/>
    </location>
</feature>
<name>F0VDN5_NEOCL</name>
<feature type="region of interest" description="Disordered" evidence="1">
    <location>
        <begin position="1311"/>
        <end position="1356"/>
    </location>
</feature>
<evidence type="ECO:0000313" key="3">
    <source>
        <dbReference type="EMBL" id="CEL65786.1"/>
    </source>
</evidence>
<evidence type="ECO:0000313" key="4">
    <source>
        <dbReference type="Proteomes" id="UP000007494"/>
    </source>
</evidence>
<organism evidence="2 4">
    <name type="scientific">Neospora caninum (strain Liverpool)</name>
    <dbReference type="NCBI Taxonomy" id="572307"/>
    <lineage>
        <taxon>Eukaryota</taxon>
        <taxon>Sar</taxon>
        <taxon>Alveolata</taxon>
        <taxon>Apicomplexa</taxon>
        <taxon>Conoidasida</taxon>
        <taxon>Coccidia</taxon>
        <taxon>Eucoccidiorida</taxon>
        <taxon>Eimeriorina</taxon>
        <taxon>Sarcocystidae</taxon>
        <taxon>Neospora</taxon>
    </lineage>
</organism>
<feature type="compositionally biased region" description="Basic and acidic residues" evidence="1">
    <location>
        <begin position="1508"/>
        <end position="1534"/>
    </location>
</feature>
<dbReference type="OrthoDB" id="331877at2759"/>
<dbReference type="RefSeq" id="XP_003881861.1">
    <property type="nucleotide sequence ID" value="XM_003881812.1"/>
</dbReference>
<feature type="compositionally biased region" description="Basic and acidic residues" evidence="1">
    <location>
        <begin position="630"/>
        <end position="644"/>
    </location>
</feature>
<feature type="compositionally biased region" description="Basic and acidic residues" evidence="1">
    <location>
        <begin position="1317"/>
        <end position="1341"/>
    </location>
</feature>
<feature type="region of interest" description="Disordered" evidence="1">
    <location>
        <begin position="1099"/>
        <end position="1177"/>
    </location>
</feature>
<feature type="compositionally biased region" description="Basic and acidic residues" evidence="1">
    <location>
        <begin position="1788"/>
        <end position="1802"/>
    </location>
</feature>